<evidence type="ECO:0000256" key="1">
    <source>
        <dbReference type="SAM" id="Coils"/>
    </source>
</evidence>
<feature type="compositionally biased region" description="Basic and acidic residues" evidence="2">
    <location>
        <begin position="27"/>
        <end position="41"/>
    </location>
</feature>
<keyword evidence="5" id="KW-1185">Reference proteome</keyword>
<proteinExistence type="predicted"/>
<protein>
    <submittedName>
        <fullName evidence="4">Uncharacterized protein</fullName>
    </submittedName>
</protein>
<keyword evidence="1" id="KW-0175">Coiled coil</keyword>
<gene>
    <name evidence="4" type="ORF">HPC62_18780</name>
</gene>
<keyword evidence="3" id="KW-0472">Membrane</keyword>
<feature type="compositionally biased region" description="Pro residues" evidence="2">
    <location>
        <begin position="11"/>
        <end position="23"/>
    </location>
</feature>
<evidence type="ECO:0000313" key="4">
    <source>
        <dbReference type="EMBL" id="QKD83968.1"/>
    </source>
</evidence>
<evidence type="ECO:0000256" key="3">
    <source>
        <dbReference type="SAM" id="Phobius"/>
    </source>
</evidence>
<dbReference type="KEGG" id="theu:HPC62_18780"/>
<dbReference type="EMBL" id="CP053661">
    <property type="protein sequence ID" value="QKD83968.1"/>
    <property type="molecule type" value="Genomic_DNA"/>
</dbReference>
<feature type="coiled-coil region" evidence="1">
    <location>
        <begin position="175"/>
        <end position="212"/>
    </location>
</feature>
<keyword evidence="3" id="KW-0812">Transmembrane</keyword>
<dbReference type="Proteomes" id="UP000505210">
    <property type="component" value="Chromosome"/>
</dbReference>
<dbReference type="AlphaFoldDB" id="A0A6M8BBH2"/>
<evidence type="ECO:0000313" key="5">
    <source>
        <dbReference type="Proteomes" id="UP000505210"/>
    </source>
</evidence>
<organism evidence="4 5">
    <name type="scientific">Thermoleptolyngbya sichuanensis A183</name>
    <dbReference type="NCBI Taxonomy" id="2737172"/>
    <lineage>
        <taxon>Bacteria</taxon>
        <taxon>Bacillati</taxon>
        <taxon>Cyanobacteriota</taxon>
        <taxon>Cyanophyceae</taxon>
        <taxon>Oculatellales</taxon>
        <taxon>Oculatellaceae</taxon>
        <taxon>Thermoleptolyngbya</taxon>
        <taxon>Thermoleptolyngbya sichuanensis</taxon>
    </lineage>
</organism>
<feature type="transmembrane region" description="Helical" evidence="3">
    <location>
        <begin position="59"/>
        <end position="80"/>
    </location>
</feature>
<feature type="coiled-coil region" evidence="1">
    <location>
        <begin position="326"/>
        <end position="370"/>
    </location>
</feature>
<keyword evidence="3" id="KW-1133">Transmembrane helix</keyword>
<reference evidence="4 5" key="1">
    <citation type="submission" date="2020-05" db="EMBL/GenBank/DDBJ databases">
        <title>Complete genome sequence of of a novel Thermoleptolyngbya strain isolated from hot springs of Ganzi, Sichuan China.</title>
        <authorList>
            <person name="Tang J."/>
            <person name="Daroch M."/>
            <person name="Li L."/>
            <person name="Waleron K."/>
            <person name="Waleron M."/>
            <person name="Waleron M."/>
        </authorList>
    </citation>
    <scope>NUCLEOTIDE SEQUENCE [LARGE SCALE GENOMIC DNA]</scope>
    <source>
        <strain evidence="4 5">PKUAC-SCTA183</strain>
    </source>
</reference>
<name>A0A6M8BBH2_9CYAN</name>
<sequence>MGLFNRVFRPASPPSSPPAPLPAKPKSLTELERELEHERRQAIQARPVSAPPPRRSGNFLGKLLGLGLLVGVPAGILWAINLPYAPIRRPVAEKAPVLLLPSYVSMDNNYKAAIALTQQAKQLIDNPTRPEDIDAGQRKAIEAQKRLDELPVWLHDYWYDGWSGLYRWSFTTAGFNNARMEVARLQAKAAQEQNAQTALVTAEQAIAQAKQTYQQAANPADQAGAIAAWQAGLQDLELIPSQTLAGRTARTRHAAAVAELRSTVGLAAESAKVNAQIENARQFAWQAAKAAQNPPHTVAEWDRVMDLWNEAIARLRQVPSNDLQGKAEAEKLLAQYQANLGEIRVRRDAEAEAVRRLARVNQEIQQFQQLAGSTNANYQIGQLNRILTELKAIPSGTTVYKEAELLTIQAQNALSKLTGQ</sequence>
<dbReference type="RefSeq" id="WP_172358041.1">
    <property type="nucleotide sequence ID" value="NZ_CP053661.1"/>
</dbReference>
<evidence type="ECO:0000256" key="2">
    <source>
        <dbReference type="SAM" id="MobiDB-lite"/>
    </source>
</evidence>
<accession>A0A6M8BBH2</accession>
<feature type="region of interest" description="Disordered" evidence="2">
    <location>
        <begin position="1"/>
        <end position="54"/>
    </location>
</feature>